<dbReference type="GO" id="GO:0003677">
    <property type="term" value="F:DNA binding"/>
    <property type="evidence" value="ECO:0007669"/>
    <property type="project" value="UniProtKB-KW"/>
</dbReference>
<dbReference type="GO" id="GO:0003700">
    <property type="term" value="F:DNA-binding transcription factor activity"/>
    <property type="evidence" value="ECO:0007669"/>
    <property type="project" value="TreeGrafter"/>
</dbReference>
<feature type="compositionally biased region" description="Basic and acidic residues" evidence="4">
    <location>
        <begin position="1"/>
        <end position="14"/>
    </location>
</feature>
<dbReference type="InterPro" id="IPR014757">
    <property type="entry name" value="Tscrpt_reg_IclR_C"/>
</dbReference>
<dbReference type="InterPro" id="IPR036388">
    <property type="entry name" value="WH-like_DNA-bd_sf"/>
</dbReference>
<dbReference type="SUPFAM" id="SSF55781">
    <property type="entry name" value="GAF domain-like"/>
    <property type="match status" value="1"/>
</dbReference>
<dbReference type="EMBL" id="VLJV01000001">
    <property type="protein sequence ID" value="TWH19162.1"/>
    <property type="molecule type" value="Genomic_DNA"/>
</dbReference>
<keyword evidence="3" id="KW-0804">Transcription</keyword>
<feature type="compositionally biased region" description="Low complexity" evidence="4">
    <location>
        <begin position="16"/>
        <end position="26"/>
    </location>
</feature>
<evidence type="ECO:0000256" key="1">
    <source>
        <dbReference type="ARBA" id="ARBA00023015"/>
    </source>
</evidence>
<dbReference type="SMART" id="SM00346">
    <property type="entry name" value="HTH_ICLR"/>
    <property type="match status" value="1"/>
</dbReference>
<reference evidence="7 8" key="1">
    <citation type="submission" date="2019-07" db="EMBL/GenBank/DDBJ databases">
        <title>R&amp;d 2014.</title>
        <authorList>
            <person name="Klenk H.-P."/>
        </authorList>
    </citation>
    <scope>NUCLEOTIDE SEQUENCE [LARGE SCALE GENOMIC DNA]</scope>
    <source>
        <strain evidence="7 8">DSM 43194</strain>
    </source>
</reference>
<sequence length="265" mass="27909">MCAADRDEPAEHGGESTATPSTATPSTATRLAAILTAFRPGDGALSVSELARRTGLPKSSVHRLTGHLLDEGFVERTERGRLRLALKLFEIGQLALQQRELVDAARPYLADLREATRNTAHLAVLEGSEVVYLDILRGPDAPTLPSRVGGRFPAHATSVGKAILAFSPPHVVDALLAGELERVSSRTVTAPGLLRRQLATIAEEGIAYDREESGVGVVCAGAPLLGSDGTAVGALSLSGWTTRMRLERVAPAVRTAALALSRMLA</sequence>
<dbReference type="GO" id="GO:0045892">
    <property type="term" value="P:negative regulation of DNA-templated transcription"/>
    <property type="evidence" value="ECO:0007669"/>
    <property type="project" value="TreeGrafter"/>
</dbReference>
<dbReference type="Gene3D" id="3.30.450.40">
    <property type="match status" value="1"/>
</dbReference>
<dbReference type="InterPro" id="IPR005471">
    <property type="entry name" value="Tscrpt_reg_IclR_N"/>
</dbReference>
<dbReference type="PANTHER" id="PTHR30136:SF24">
    <property type="entry name" value="HTH-TYPE TRANSCRIPTIONAL REPRESSOR ALLR"/>
    <property type="match status" value="1"/>
</dbReference>
<dbReference type="CDD" id="cd00090">
    <property type="entry name" value="HTH_ARSR"/>
    <property type="match status" value="1"/>
</dbReference>
<evidence type="ECO:0000313" key="8">
    <source>
        <dbReference type="Proteomes" id="UP000317303"/>
    </source>
</evidence>
<keyword evidence="8" id="KW-1185">Reference proteome</keyword>
<dbReference type="OrthoDB" id="60629at2"/>
<accession>A0A660C6P4</accession>
<evidence type="ECO:0000313" key="7">
    <source>
        <dbReference type="EMBL" id="TWH19162.1"/>
    </source>
</evidence>
<proteinExistence type="predicted"/>
<evidence type="ECO:0000256" key="4">
    <source>
        <dbReference type="SAM" id="MobiDB-lite"/>
    </source>
</evidence>
<dbReference type="Gene3D" id="1.10.10.10">
    <property type="entry name" value="Winged helix-like DNA-binding domain superfamily/Winged helix DNA-binding domain"/>
    <property type="match status" value="1"/>
</dbReference>
<dbReference type="Pfam" id="PF09339">
    <property type="entry name" value="HTH_IclR"/>
    <property type="match status" value="1"/>
</dbReference>
<feature type="region of interest" description="Disordered" evidence="4">
    <location>
        <begin position="1"/>
        <end position="26"/>
    </location>
</feature>
<dbReference type="PROSITE" id="PS51078">
    <property type="entry name" value="ICLR_ED"/>
    <property type="match status" value="1"/>
</dbReference>
<evidence type="ECO:0000259" key="6">
    <source>
        <dbReference type="PROSITE" id="PS51078"/>
    </source>
</evidence>
<dbReference type="SUPFAM" id="SSF46785">
    <property type="entry name" value="Winged helix' DNA-binding domain"/>
    <property type="match status" value="1"/>
</dbReference>
<organism evidence="7 8">
    <name type="scientific">Prauserella rugosa</name>
    <dbReference type="NCBI Taxonomy" id="43354"/>
    <lineage>
        <taxon>Bacteria</taxon>
        <taxon>Bacillati</taxon>
        <taxon>Actinomycetota</taxon>
        <taxon>Actinomycetes</taxon>
        <taxon>Pseudonocardiales</taxon>
        <taxon>Pseudonocardiaceae</taxon>
        <taxon>Prauserella</taxon>
    </lineage>
</organism>
<dbReference type="InterPro" id="IPR050707">
    <property type="entry name" value="HTH_MetabolicPath_Reg"/>
</dbReference>
<comment type="caution">
    <text evidence="7">The sequence shown here is derived from an EMBL/GenBank/DDBJ whole genome shotgun (WGS) entry which is preliminary data.</text>
</comment>
<keyword evidence="1" id="KW-0805">Transcription regulation</keyword>
<dbReference type="InterPro" id="IPR011991">
    <property type="entry name" value="ArsR-like_HTH"/>
</dbReference>
<dbReference type="PANTHER" id="PTHR30136">
    <property type="entry name" value="HELIX-TURN-HELIX TRANSCRIPTIONAL REGULATOR, ICLR FAMILY"/>
    <property type="match status" value="1"/>
</dbReference>
<dbReference type="Pfam" id="PF01614">
    <property type="entry name" value="IclR_C"/>
    <property type="match status" value="1"/>
</dbReference>
<evidence type="ECO:0000259" key="5">
    <source>
        <dbReference type="PROSITE" id="PS51077"/>
    </source>
</evidence>
<dbReference type="Proteomes" id="UP000317303">
    <property type="component" value="Unassembled WGS sequence"/>
</dbReference>
<dbReference type="InterPro" id="IPR036390">
    <property type="entry name" value="WH_DNA-bd_sf"/>
</dbReference>
<feature type="domain" description="IclR-ED" evidence="6">
    <location>
        <begin position="87"/>
        <end position="265"/>
    </location>
</feature>
<dbReference type="AlphaFoldDB" id="A0A660C6P4"/>
<dbReference type="InterPro" id="IPR029016">
    <property type="entry name" value="GAF-like_dom_sf"/>
</dbReference>
<feature type="domain" description="HTH iclR-type" evidence="5">
    <location>
        <begin position="25"/>
        <end position="86"/>
    </location>
</feature>
<keyword evidence="2" id="KW-0238">DNA-binding</keyword>
<dbReference type="PROSITE" id="PS51077">
    <property type="entry name" value="HTH_ICLR"/>
    <property type="match status" value="1"/>
</dbReference>
<gene>
    <name evidence="7" type="ORF">JD82_00985</name>
</gene>
<name>A0A660C6P4_9PSEU</name>
<evidence type="ECO:0000256" key="3">
    <source>
        <dbReference type="ARBA" id="ARBA00023163"/>
    </source>
</evidence>
<dbReference type="RefSeq" id="WP_084705881.1">
    <property type="nucleotide sequence ID" value="NZ_JOIJ01000009.1"/>
</dbReference>
<evidence type="ECO:0000256" key="2">
    <source>
        <dbReference type="ARBA" id="ARBA00023125"/>
    </source>
</evidence>
<protein>
    <submittedName>
        <fullName evidence="7">IclR family transcriptional regulator</fullName>
    </submittedName>
</protein>